<evidence type="ECO:0000256" key="1">
    <source>
        <dbReference type="SAM" id="SignalP"/>
    </source>
</evidence>
<protein>
    <submittedName>
        <fullName evidence="3">Outer membrane protein beta-barrel domain-containing protein</fullName>
    </submittedName>
</protein>
<keyword evidence="4" id="KW-1185">Reference proteome</keyword>
<evidence type="ECO:0000313" key="3">
    <source>
        <dbReference type="EMBL" id="SKB74683.1"/>
    </source>
</evidence>
<dbReference type="SUPFAM" id="SSF56925">
    <property type="entry name" value="OMPA-like"/>
    <property type="match status" value="1"/>
</dbReference>
<sequence>MKKLLSILALGFLATSYAQTTFGVKAGYNLSTISLLKENIDSKSYFYVGGVAEHKINDKFSVQGELLYTELGGKFSYDVTGMVGNEIINLGTQTANIHLPQLQIPISAKYYVAEPFSISAGLNFGINLNPNVKYLHQGGFYQDGKIDNISTLNIFPFLGTEYKLPNNLFFDARYNFNFFKINKEGGSTKVGFFQVGLGYRFK</sequence>
<dbReference type="InterPro" id="IPR025665">
    <property type="entry name" value="Beta-barrel_OMP_2"/>
</dbReference>
<feature type="chain" id="PRO_5012910999" evidence="1">
    <location>
        <begin position="19"/>
        <end position="202"/>
    </location>
</feature>
<proteinExistence type="predicted"/>
<gene>
    <name evidence="3" type="ORF">SAMN05660477_00972</name>
</gene>
<feature type="signal peptide" evidence="1">
    <location>
        <begin position="1"/>
        <end position="18"/>
    </location>
</feature>
<feature type="domain" description="Outer membrane protein beta-barrel" evidence="2">
    <location>
        <begin position="18"/>
        <end position="181"/>
    </location>
</feature>
<organism evidence="3 4">
    <name type="scientific">Soonwooa buanensis</name>
    <dbReference type="NCBI Taxonomy" id="619805"/>
    <lineage>
        <taxon>Bacteria</taxon>
        <taxon>Pseudomonadati</taxon>
        <taxon>Bacteroidota</taxon>
        <taxon>Flavobacteriia</taxon>
        <taxon>Flavobacteriales</taxon>
        <taxon>Weeksellaceae</taxon>
        <taxon>Chryseobacterium group</taxon>
        <taxon>Soonwooa</taxon>
    </lineage>
</organism>
<evidence type="ECO:0000259" key="2">
    <source>
        <dbReference type="Pfam" id="PF13568"/>
    </source>
</evidence>
<keyword evidence="1" id="KW-0732">Signal</keyword>
<dbReference type="OrthoDB" id="947434at2"/>
<dbReference type="Gene3D" id="2.40.160.20">
    <property type="match status" value="1"/>
</dbReference>
<dbReference type="Proteomes" id="UP000191112">
    <property type="component" value="Unassembled WGS sequence"/>
</dbReference>
<reference evidence="3 4" key="1">
    <citation type="submission" date="2017-02" db="EMBL/GenBank/DDBJ databases">
        <authorList>
            <person name="Peterson S.W."/>
        </authorList>
    </citation>
    <scope>NUCLEOTIDE SEQUENCE [LARGE SCALE GENOMIC DNA]</scope>
    <source>
        <strain evidence="3 4">DSM 22323</strain>
    </source>
</reference>
<dbReference type="Pfam" id="PF13568">
    <property type="entry name" value="OMP_b-brl_2"/>
    <property type="match status" value="1"/>
</dbReference>
<dbReference type="EMBL" id="FUYZ01000002">
    <property type="protein sequence ID" value="SKB74683.1"/>
    <property type="molecule type" value="Genomic_DNA"/>
</dbReference>
<dbReference type="AlphaFoldDB" id="A0A1T5DTF9"/>
<dbReference type="STRING" id="619805.SAMN05660477_00972"/>
<dbReference type="InterPro" id="IPR011250">
    <property type="entry name" value="OMP/PagP_B-barrel"/>
</dbReference>
<name>A0A1T5DTF9_9FLAO</name>
<dbReference type="RefSeq" id="WP_079666242.1">
    <property type="nucleotide sequence ID" value="NZ_FUYZ01000002.1"/>
</dbReference>
<accession>A0A1T5DTF9</accession>
<evidence type="ECO:0000313" key="4">
    <source>
        <dbReference type="Proteomes" id="UP000191112"/>
    </source>
</evidence>